<evidence type="ECO:0000256" key="1">
    <source>
        <dbReference type="SAM" id="MobiDB-lite"/>
    </source>
</evidence>
<dbReference type="PANTHER" id="PTHR12480">
    <property type="entry name" value="ARGININE DEMETHYLASE AND LYSYL-HYDROXYLASE JMJD"/>
    <property type="match status" value="1"/>
</dbReference>
<dbReference type="InterPro" id="IPR041667">
    <property type="entry name" value="Cupin_8"/>
</dbReference>
<proteinExistence type="predicted"/>
<feature type="region of interest" description="Disordered" evidence="1">
    <location>
        <begin position="1"/>
        <end position="62"/>
    </location>
</feature>
<feature type="domain" description="JmjC" evidence="2">
    <location>
        <begin position="313"/>
        <end position="437"/>
    </location>
</feature>
<evidence type="ECO:0000313" key="3">
    <source>
        <dbReference type="EMBL" id="KAJ3031298.1"/>
    </source>
</evidence>
<accession>A0AAD5WWV0</accession>
<dbReference type="GO" id="GO:0000987">
    <property type="term" value="F:cis-regulatory region sequence-specific DNA binding"/>
    <property type="evidence" value="ECO:0007669"/>
    <property type="project" value="TreeGrafter"/>
</dbReference>
<gene>
    <name evidence="3" type="ORF">HK097_005480</name>
</gene>
<dbReference type="PROSITE" id="PS51184">
    <property type="entry name" value="JMJC"/>
    <property type="match status" value="1"/>
</dbReference>
<dbReference type="GO" id="GO:0005634">
    <property type="term" value="C:nucleus"/>
    <property type="evidence" value="ECO:0007669"/>
    <property type="project" value="TreeGrafter"/>
</dbReference>
<sequence>MPSLSSKPSHHNPLPQKRPLSEPTPAVPQFISSRPAKRQRTKPTTQTTTHTRHTLPSGPHPYGVKPWGNYLIDLTTTSQRECRTPGLGHLSVLTDEFLLDFLSTYLPPLTLIRFSKLSRATYCFAYHDDLWREIVIREYQSSSLSKYTETWRNTYKLLSHSPTSSSQAPPLDVPIRIPNFYSDLLFHSFRCSTVPLQTLTNPTLTTIPRESALSLSYEDFTTRYAIPNKPVIITDLVTQWDAYKKWDMPNLLDHYSDYTFRAESVDVPFRDYIRYMQSCSEEAPLYLFDKWFGRTPTINTDSDSASKREGGKVEVGNLINDYTVPEYFSSDLFSVLGEKRPDYRWLIMGPERSGSSFHVDPNSTSAWNAVITGRKKWILYPPECTPPGVYPTKDGSEVTSPLSLVEWYINHYHETQRSKIKPEECVCEAGEVLFVPH</sequence>
<dbReference type="Gene3D" id="2.60.120.650">
    <property type="entry name" value="Cupin"/>
    <property type="match status" value="1"/>
</dbReference>
<dbReference type="AlphaFoldDB" id="A0AAD5WWV0"/>
<keyword evidence="4" id="KW-1185">Reference proteome</keyword>
<dbReference type="Proteomes" id="UP001212841">
    <property type="component" value="Unassembled WGS sequence"/>
</dbReference>
<organism evidence="3 4">
    <name type="scientific">Rhizophlyctis rosea</name>
    <dbReference type="NCBI Taxonomy" id="64517"/>
    <lineage>
        <taxon>Eukaryota</taxon>
        <taxon>Fungi</taxon>
        <taxon>Fungi incertae sedis</taxon>
        <taxon>Chytridiomycota</taxon>
        <taxon>Chytridiomycota incertae sedis</taxon>
        <taxon>Chytridiomycetes</taxon>
        <taxon>Rhizophlyctidales</taxon>
        <taxon>Rhizophlyctidaceae</taxon>
        <taxon>Rhizophlyctis</taxon>
    </lineage>
</organism>
<name>A0AAD5WWV0_9FUNG</name>
<evidence type="ECO:0000259" key="2">
    <source>
        <dbReference type="PROSITE" id="PS51184"/>
    </source>
</evidence>
<dbReference type="InterPro" id="IPR036047">
    <property type="entry name" value="F-box-like_dom_sf"/>
</dbReference>
<protein>
    <recommendedName>
        <fullName evidence="2">JmjC domain-containing protein</fullName>
    </recommendedName>
</protein>
<dbReference type="SUPFAM" id="SSF51197">
    <property type="entry name" value="Clavaminate synthase-like"/>
    <property type="match status" value="1"/>
</dbReference>
<dbReference type="InterPro" id="IPR003347">
    <property type="entry name" value="JmjC_dom"/>
</dbReference>
<feature type="non-terminal residue" evidence="3">
    <location>
        <position position="1"/>
    </location>
</feature>
<comment type="caution">
    <text evidence="3">The sequence shown here is derived from an EMBL/GenBank/DDBJ whole genome shotgun (WGS) entry which is preliminary data.</text>
</comment>
<dbReference type="InterPro" id="IPR050910">
    <property type="entry name" value="JMJD6_ArgDemeth/LysHydrox"/>
</dbReference>
<dbReference type="PANTHER" id="PTHR12480:SF21">
    <property type="entry name" value="JMJC DOMAIN-CONTAINING PROTEIN 8"/>
    <property type="match status" value="1"/>
</dbReference>
<dbReference type="Pfam" id="PF13621">
    <property type="entry name" value="Cupin_8"/>
    <property type="match status" value="1"/>
</dbReference>
<reference evidence="3" key="1">
    <citation type="submission" date="2020-05" db="EMBL/GenBank/DDBJ databases">
        <title>Phylogenomic resolution of chytrid fungi.</title>
        <authorList>
            <person name="Stajich J.E."/>
            <person name="Amses K."/>
            <person name="Simmons R."/>
            <person name="Seto K."/>
            <person name="Myers J."/>
            <person name="Bonds A."/>
            <person name="Quandt C.A."/>
            <person name="Barry K."/>
            <person name="Liu P."/>
            <person name="Grigoriev I."/>
            <person name="Longcore J.E."/>
            <person name="James T.Y."/>
        </authorList>
    </citation>
    <scope>NUCLEOTIDE SEQUENCE</scope>
    <source>
        <strain evidence="3">JEL0318</strain>
    </source>
</reference>
<dbReference type="SUPFAM" id="SSF81383">
    <property type="entry name" value="F-box domain"/>
    <property type="match status" value="1"/>
</dbReference>
<dbReference type="EMBL" id="JADGJD010002570">
    <property type="protein sequence ID" value="KAJ3031298.1"/>
    <property type="molecule type" value="Genomic_DNA"/>
</dbReference>
<evidence type="ECO:0000313" key="4">
    <source>
        <dbReference type="Proteomes" id="UP001212841"/>
    </source>
</evidence>